<dbReference type="OrthoDB" id="2083169at2"/>
<keyword evidence="1" id="KW-0812">Transmembrane</keyword>
<dbReference type="EMBL" id="CP018335">
    <property type="protein sequence ID" value="APM41202.1"/>
    <property type="molecule type" value="Genomic_DNA"/>
</dbReference>
<organism evidence="2 3">
    <name type="scientific">Clostridium kluyveri</name>
    <dbReference type="NCBI Taxonomy" id="1534"/>
    <lineage>
        <taxon>Bacteria</taxon>
        <taxon>Bacillati</taxon>
        <taxon>Bacillota</taxon>
        <taxon>Clostridia</taxon>
        <taxon>Eubacteriales</taxon>
        <taxon>Clostridiaceae</taxon>
        <taxon>Clostridium</taxon>
    </lineage>
</organism>
<dbReference type="Proteomes" id="UP000184604">
    <property type="component" value="Chromosome"/>
</dbReference>
<keyword evidence="1" id="KW-0472">Membrane</keyword>
<accession>A0A1L5FDV1</accession>
<reference evidence="2 3" key="1">
    <citation type="submission" date="2016-12" db="EMBL/GenBank/DDBJ databases">
        <title>Complete genome sequence of Clostridium kluyveri JZZ isolated from the pit mud of a Chinese flavor liquor-making factory.</title>
        <authorList>
            <person name="Wang Y."/>
        </authorList>
    </citation>
    <scope>NUCLEOTIDE SEQUENCE [LARGE SCALE GENOMIC DNA]</scope>
    <source>
        <strain evidence="2 3">JZZ</strain>
    </source>
</reference>
<dbReference type="AlphaFoldDB" id="A0A1L5FDV1"/>
<sequence>MLFKKEDAVGYYDSEYEKYYGSLRRKLNYSPYYGGRTYNKENYCNKKGNYLVKRIIRELIGVLILFIFIILCKVTSNPQAKSVYNYSKSIINQNYNYSKLKTQLNSININYVEDKIKNTVKELRVNGEK</sequence>
<feature type="transmembrane region" description="Helical" evidence="1">
    <location>
        <begin position="55"/>
        <end position="71"/>
    </location>
</feature>
<evidence type="ECO:0000256" key="1">
    <source>
        <dbReference type="SAM" id="Phobius"/>
    </source>
</evidence>
<name>A0A1L5FDV1_CLOKL</name>
<evidence type="ECO:0000313" key="2">
    <source>
        <dbReference type="EMBL" id="APM41202.1"/>
    </source>
</evidence>
<protein>
    <submittedName>
        <fullName evidence="2">Endopeptidase</fullName>
    </submittedName>
</protein>
<gene>
    <name evidence="2" type="ORF">BS101_05625</name>
</gene>
<evidence type="ECO:0000313" key="3">
    <source>
        <dbReference type="Proteomes" id="UP000184604"/>
    </source>
</evidence>
<keyword evidence="1" id="KW-1133">Transmembrane helix</keyword>
<proteinExistence type="predicted"/>